<keyword evidence="3" id="KW-0479">Metal-binding</keyword>
<dbReference type="Gene3D" id="3.90.180.10">
    <property type="entry name" value="Medium-chain alcohol dehydrogenases, catalytic domain"/>
    <property type="match status" value="1"/>
</dbReference>
<sequence>MLPAIQLVQEITGGLGVDVAVEALGKPQTFLQCVQSVRDGGKAVMIGLAQSGAKGEVDINHLVRRQIKVIGSYGARAQQDLPKLIKLAESGIFNLTTAVSRTCKFEEAPQAYRDLDKGAIAGRAVVEIM</sequence>
<dbReference type="EMBL" id="MLFT02000007">
    <property type="protein sequence ID" value="PHT44292.1"/>
    <property type="molecule type" value="Genomic_DNA"/>
</dbReference>
<dbReference type="AlphaFoldDB" id="A0A2G2WGE3"/>
<reference evidence="8" key="2">
    <citation type="journal article" date="2017" name="J. Anim. Genet.">
        <title>Multiple reference genome sequences of hot pepper reveal the massive evolution of plant disease resistance genes by retroduplication.</title>
        <authorList>
            <person name="Kim S."/>
            <person name="Park J."/>
            <person name="Yeom S.-I."/>
            <person name="Kim Y.-M."/>
            <person name="Seo E."/>
            <person name="Kim K.-T."/>
            <person name="Kim M.-S."/>
            <person name="Lee J.M."/>
            <person name="Cheong K."/>
            <person name="Shin H.-S."/>
            <person name="Kim S.-B."/>
            <person name="Han K."/>
            <person name="Lee J."/>
            <person name="Park M."/>
            <person name="Lee H.-A."/>
            <person name="Lee H.-Y."/>
            <person name="Lee Y."/>
            <person name="Oh S."/>
            <person name="Lee J.H."/>
            <person name="Choi E."/>
            <person name="Choi E."/>
            <person name="Lee S.E."/>
            <person name="Jeon J."/>
            <person name="Kim H."/>
            <person name="Choi G."/>
            <person name="Song H."/>
            <person name="Lee J."/>
            <person name="Lee S.-C."/>
            <person name="Kwon J.-K."/>
            <person name="Lee H.-Y."/>
            <person name="Koo N."/>
            <person name="Hong Y."/>
            <person name="Kim R.W."/>
            <person name="Kang W.-H."/>
            <person name="Huh J.H."/>
            <person name="Kang B.-C."/>
            <person name="Yang T.-J."/>
            <person name="Lee Y.-H."/>
            <person name="Bennetzen J.L."/>
            <person name="Choi D."/>
        </authorList>
    </citation>
    <scope>NUCLEOTIDE SEQUENCE [LARGE SCALE GENOMIC DNA]</scope>
    <source>
        <strain evidence="8">cv. PBC81</strain>
    </source>
</reference>
<reference evidence="7 8" key="1">
    <citation type="journal article" date="2017" name="Genome Biol.">
        <title>New reference genome sequences of hot pepper reveal the massive evolution of plant disease-resistance genes by retroduplication.</title>
        <authorList>
            <person name="Kim S."/>
            <person name="Park J."/>
            <person name="Yeom S.I."/>
            <person name="Kim Y.M."/>
            <person name="Seo E."/>
            <person name="Kim K.T."/>
            <person name="Kim M.S."/>
            <person name="Lee J.M."/>
            <person name="Cheong K."/>
            <person name="Shin H.S."/>
            <person name="Kim S.B."/>
            <person name="Han K."/>
            <person name="Lee J."/>
            <person name="Park M."/>
            <person name="Lee H.A."/>
            <person name="Lee H.Y."/>
            <person name="Lee Y."/>
            <person name="Oh S."/>
            <person name="Lee J.H."/>
            <person name="Choi E."/>
            <person name="Choi E."/>
            <person name="Lee S.E."/>
            <person name="Jeon J."/>
            <person name="Kim H."/>
            <person name="Choi G."/>
            <person name="Song H."/>
            <person name="Lee J."/>
            <person name="Lee S.C."/>
            <person name="Kwon J.K."/>
            <person name="Lee H.Y."/>
            <person name="Koo N."/>
            <person name="Hong Y."/>
            <person name="Kim R.W."/>
            <person name="Kang W.H."/>
            <person name="Huh J.H."/>
            <person name="Kang B.C."/>
            <person name="Yang T.J."/>
            <person name="Lee Y.H."/>
            <person name="Bennetzen J.L."/>
            <person name="Choi D."/>
        </authorList>
    </citation>
    <scope>NUCLEOTIDE SEQUENCE [LARGE SCALE GENOMIC DNA]</scope>
    <source>
        <strain evidence="8">cv. PBC81</strain>
    </source>
</reference>
<evidence type="ECO:0000313" key="8">
    <source>
        <dbReference type="Proteomes" id="UP000224567"/>
    </source>
</evidence>
<comment type="cofactor">
    <cofactor evidence="1">
        <name>Zn(2+)</name>
        <dbReference type="ChEBI" id="CHEBI:29105"/>
    </cofactor>
</comment>
<evidence type="ECO:0000313" key="7">
    <source>
        <dbReference type="EMBL" id="PHT44292.1"/>
    </source>
</evidence>
<dbReference type="GO" id="GO:0016491">
    <property type="term" value="F:oxidoreductase activity"/>
    <property type="evidence" value="ECO:0007669"/>
    <property type="project" value="UniProtKB-KW"/>
</dbReference>
<evidence type="ECO:0000256" key="4">
    <source>
        <dbReference type="ARBA" id="ARBA00022833"/>
    </source>
</evidence>
<dbReference type="STRING" id="33114.A0A2G2WGE3"/>
<feature type="domain" description="Alcohol dehydrogenase-like C-terminal" evidence="6">
    <location>
        <begin position="7"/>
        <end position="89"/>
    </location>
</feature>
<evidence type="ECO:0000256" key="2">
    <source>
        <dbReference type="ARBA" id="ARBA00008072"/>
    </source>
</evidence>
<dbReference type="Gene3D" id="3.40.50.720">
    <property type="entry name" value="NAD(P)-binding Rossmann-like Domain"/>
    <property type="match status" value="1"/>
</dbReference>
<dbReference type="PANTHER" id="PTHR43350">
    <property type="entry name" value="NAD-DEPENDENT ALCOHOL DEHYDROGENASE"/>
    <property type="match status" value="1"/>
</dbReference>
<gene>
    <name evidence="7" type="ORF">CQW23_18317</name>
</gene>
<comment type="similarity">
    <text evidence="2">Belongs to the zinc-containing alcohol dehydrogenase family.</text>
</comment>
<accession>A0A2G2WGE3</accession>
<dbReference type="GO" id="GO:0046872">
    <property type="term" value="F:metal ion binding"/>
    <property type="evidence" value="ECO:0007669"/>
    <property type="project" value="UniProtKB-KW"/>
</dbReference>
<dbReference type="SUPFAM" id="SSF51735">
    <property type="entry name" value="NAD(P)-binding Rossmann-fold domains"/>
    <property type="match status" value="1"/>
</dbReference>
<dbReference type="InterPro" id="IPR013149">
    <property type="entry name" value="ADH-like_C"/>
</dbReference>
<proteinExistence type="inferred from homology"/>
<comment type="caution">
    <text evidence="7">The sequence shown here is derived from an EMBL/GenBank/DDBJ whole genome shotgun (WGS) entry which is preliminary data.</text>
</comment>
<keyword evidence="8" id="KW-1185">Reference proteome</keyword>
<dbReference type="OrthoDB" id="1879366at2759"/>
<dbReference type="InterPro" id="IPR036291">
    <property type="entry name" value="NAD(P)-bd_dom_sf"/>
</dbReference>
<evidence type="ECO:0000256" key="5">
    <source>
        <dbReference type="ARBA" id="ARBA00023002"/>
    </source>
</evidence>
<evidence type="ECO:0000259" key="6">
    <source>
        <dbReference type="Pfam" id="PF00107"/>
    </source>
</evidence>
<dbReference type="PANTHER" id="PTHR43350:SF2">
    <property type="entry name" value="GROES-LIKE ZINC-BINDING ALCOHOL DEHYDROGENASE FAMILY PROTEIN"/>
    <property type="match status" value="1"/>
</dbReference>
<evidence type="ECO:0000256" key="1">
    <source>
        <dbReference type="ARBA" id="ARBA00001947"/>
    </source>
</evidence>
<dbReference type="Proteomes" id="UP000224567">
    <property type="component" value="Unassembled WGS sequence"/>
</dbReference>
<protein>
    <recommendedName>
        <fullName evidence="6">Alcohol dehydrogenase-like C-terminal domain-containing protein</fullName>
    </recommendedName>
</protein>
<name>A0A2G2WGE3_CAPBA</name>
<evidence type="ECO:0000256" key="3">
    <source>
        <dbReference type="ARBA" id="ARBA00022723"/>
    </source>
</evidence>
<keyword evidence="4" id="KW-0862">Zinc</keyword>
<keyword evidence="5" id="KW-0560">Oxidoreductase</keyword>
<dbReference type="Pfam" id="PF00107">
    <property type="entry name" value="ADH_zinc_N"/>
    <property type="match status" value="1"/>
</dbReference>
<organism evidence="7 8">
    <name type="scientific">Capsicum baccatum</name>
    <name type="common">Peruvian pepper</name>
    <dbReference type="NCBI Taxonomy" id="33114"/>
    <lineage>
        <taxon>Eukaryota</taxon>
        <taxon>Viridiplantae</taxon>
        <taxon>Streptophyta</taxon>
        <taxon>Embryophyta</taxon>
        <taxon>Tracheophyta</taxon>
        <taxon>Spermatophyta</taxon>
        <taxon>Magnoliopsida</taxon>
        <taxon>eudicotyledons</taxon>
        <taxon>Gunneridae</taxon>
        <taxon>Pentapetalae</taxon>
        <taxon>asterids</taxon>
        <taxon>lamiids</taxon>
        <taxon>Solanales</taxon>
        <taxon>Solanaceae</taxon>
        <taxon>Solanoideae</taxon>
        <taxon>Capsiceae</taxon>
        <taxon>Capsicum</taxon>
    </lineage>
</organism>